<feature type="region of interest" description="Disordered" evidence="1">
    <location>
        <begin position="37"/>
        <end position="63"/>
    </location>
</feature>
<keyword evidence="4" id="KW-1185">Reference proteome</keyword>
<dbReference type="RefSeq" id="WP_184479874.1">
    <property type="nucleotide sequence ID" value="NZ_JACHIV010000001.1"/>
</dbReference>
<evidence type="ECO:0000313" key="4">
    <source>
        <dbReference type="Proteomes" id="UP000580474"/>
    </source>
</evidence>
<feature type="transmembrane region" description="Helical" evidence="2">
    <location>
        <begin position="112"/>
        <end position="131"/>
    </location>
</feature>
<protein>
    <submittedName>
        <fullName evidence="3">Uncharacterized protein</fullName>
    </submittedName>
</protein>
<evidence type="ECO:0000256" key="1">
    <source>
        <dbReference type="SAM" id="MobiDB-lite"/>
    </source>
</evidence>
<name>A0A840NJW1_9PSEU</name>
<gene>
    <name evidence="3" type="ORF">BJ969_003413</name>
</gene>
<accession>A0A840NJW1</accession>
<keyword evidence="2" id="KW-1133">Transmembrane helix</keyword>
<dbReference type="EMBL" id="JACHIV010000001">
    <property type="protein sequence ID" value="MBB5070325.1"/>
    <property type="molecule type" value="Genomic_DNA"/>
</dbReference>
<keyword evidence="2" id="KW-0472">Membrane</keyword>
<proteinExistence type="predicted"/>
<keyword evidence="2" id="KW-0812">Transmembrane</keyword>
<dbReference type="AlphaFoldDB" id="A0A840NJW1"/>
<dbReference type="Proteomes" id="UP000580474">
    <property type="component" value="Unassembled WGS sequence"/>
</dbReference>
<organism evidence="3 4">
    <name type="scientific">Saccharopolyspora gloriosae</name>
    <dbReference type="NCBI Taxonomy" id="455344"/>
    <lineage>
        <taxon>Bacteria</taxon>
        <taxon>Bacillati</taxon>
        <taxon>Actinomycetota</taxon>
        <taxon>Actinomycetes</taxon>
        <taxon>Pseudonocardiales</taxon>
        <taxon>Pseudonocardiaceae</taxon>
        <taxon>Saccharopolyspora</taxon>
    </lineage>
</organism>
<reference evidence="3 4" key="1">
    <citation type="submission" date="2020-08" db="EMBL/GenBank/DDBJ databases">
        <title>Sequencing the genomes of 1000 actinobacteria strains.</title>
        <authorList>
            <person name="Klenk H.-P."/>
        </authorList>
    </citation>
    <scope>NUCLEOTIDE SEQUENCE [LARGE SCALE GENOMIC DNA]</scope>
    <source>
        <strain evidence="3 4">DSM 45582</strain>
    </source>
</reference>
<sequence length="171" mass="17380">MGFSVRRFRWVPLILLVLGVVVMHHVPAHSAAHRAPSAHSALGAVPAEHPPTAVPESAEHEPAAALGSAGHPAVVLGVASPERAGAAEHEVIAAPGASGVVLDAPAMPAHDPLHLCLAILAGLAMLLLPLLGGAIRPVPVVAGSAAVPVRSRPRAPPSVPRRLALLCVLRR</sequence>
<comment type="caution">
    <text evidence="3">The sequence shown here is derived from an EMBL/GenBank/DDBJ whole genome shotgun (WGS) entry which is preliminary data.</text>
</comment>
<evidence type="ECO:0000313" key="3">
    <source>
        <dbReference type="EMBL" id="MBB5070325.1"/>
    </source>
</evidence>
<evidence type="ECO:0000256" key="2">
    <source>
        <dbReference type="SAM" id="Phobius"/>
    </source>
</evidence>